<keyword evidence="3 6" id="KW-0812">Transmembrane</keyword>
<accession>A0A3D9FGM7</accession>
<evidence type="ECO:0000256" key="3">
    <source>
        <dbReference type="ARBA" id="ARBA00022692"/>
    </source>
</evidence>
<dbReference type="Proteomes" id="UP000256310">
    <property type="component" value="Unassembled WGS sequence"/>
</dbReference>
<dbReference type="PANTHER" id="PTHR21716:SF62">
    <property type="entry name" value="TRANSPORT PROTEIN YDBI-RELATED"/>
    <property type="match status" value="1"/>
</dbReference>
<comment type="similarity">
    <text evidence="2">Belongs to the autoinducer-2 exporter (AI-2E) (TC 2.A.86) family.</text>
</comment>
<dbReference type="RefSeq" id="WP_116235697.1">
    <property type="nucleotide sequence ID" value="NZ_QRDP01000004.1"/>
</dbReference>
<evidence type="ECO:0000256" key="5">
    <source>
        <dbReference type="ARBA" id="ARBA00023136"/>
    </source>
</evidence>
<protein>
    <submittedName>
        <fullName evidence="7">Putative PurR-regulated permease PerM</fullName>
    </submittedName>
</protein>
<name>A0A3D9FGM7_9SPHN</name>
<feature type="transmembrane region" description="Helical" evidence="6">
    <location>
        <begin position="139"/>
        <end position="162"/>
    </location>
</feature>
<evidence type="ECO:0000256" key="1">
    <source>
        <dbReference type="ARBA" id="ARBA00004141"/>
    </source>
</evidence>
<comment type="subcellular location">
    <subcellularLocation>
        <location evidence="1">Membrane</location>
        <topology evidence="1">Multi-pass membrane protein</topology>
    </subcellularLocation>
</comment>
<reference evidence="7 8" key="1">
    <citation type="submission" date="2018-07" db="EMBL/GenBank/DDBJ databases">
        <title>Genomic Encyclopedia of Type Strains, Phase IV (KMG-IV): sequencing the most valuable type-strain genomes for metagenomic binning, comparative biology and taxonomic classification.</title>
        <authorList>
            <person name="Goeker M."/>
        </authorList>
    </citation>
    <scope>NUCLEOTIDE SEQUENCE [LARGE SCALE GENOMIC DNA]</scope>
    <source>
        <strain evidence="7 8">DSM 26725</strain>
    </source>
</reference>
<dbReference type="GO" id="GO:0055085">
    <property type="term" value="P:transmembrane transport"/>
    <property type="evidence" value="ECO:0007669"/>
    <property type="project" value="TreeGrafter"/>
</dbReference>
<keyword evidence="5 6" id="KW-0472">Membrane</keyword>
<feature type="transmembrane region" description="Helical" evidence="6">
    <location>
        <begin position="292"/>
        <end position="325"/>
    </location>
</feature>
<keyword evidence="4 6" id="KW-1133">Transmembrane helix</keyword>
<evidence type="ECO:0000256" key="6">
    <source>
        <dbReference type="SAM" id="Phobius"/>
    </source>
</evidence>
<gene>
    <name evidence="7" type="ORF">DFR46_1297</name>
</gene>
<dbReference type="AlphaFoldDB" id="A0A3D9FGM7"/>
<comment type="caution">
    <text evidence="7">The sequence shown here is derived from an EMBL/GenBank/DDBJ whole genome shotgun (WGS) entry which is preliminary data.</text>
</comment>
<sequence length="348" mass="36748">MDDQASHNSFVRRCFAVLAIVALAAVILALGNLLLLIFASLVVAVILRAIARQFMRFGLPQGLSVTLAVLALFALLGSVAWVFGGLIITQFAALAVRIPEAIDATQVAFDSWGIDYDVRQASRDIMAQISGLSRRAGSFAVSAGGAVTNVILVLAGAIFFAAQPELYREGLLRLIPKEREALARKTCDDIGRALGLWLRAQILSSFIVGILIYVALKIIGVPSAAALAIIAALLDFIPFIGPVFAGIPAVLVAFSVSPVTAAWTLGVYVLIQQLQGNILQPIIQKRSVDLSPAVLLFAVVAAGSLFGIVGILLSAPLTVVGFVLVQRVYIEQVLQKEPKRPAGGASAE</sequence>
<feature type="transmembrane region" description="Helical" evidence="6">
    <location>
        <begin position="223"/>
        <end position="241"/>
    </location>
</feature>
<evidence type="ECO:0000256" key="2">
    <source>
        <dbReference type="ARBA" id="ARBA00009773"/>
    </source>
</evidence>
<evidence type="ECO:0000313" key="8">
    <source>
        <dbReference type="Proteomes" id="UP000256310"/>
    </source>
</evidence>
<feature type="transmembrane region" description="Helical" evidence="6">
    <location>
        <begin position="196"/>
        <end position="216"/>
    </location>
</feature>
<feature type="transmembrane region" description="Helical" evidence="6">
    <location>
        <begin position="14"/>
        <end position="47"/>
    </location>
</feature>
<feature type="transmembrane region" description="Helical" evidence="6">
    <location>
        <begin position="67"/>
        <end position="88"/>
    </location>
</feature>
<proteinExistence type="inferred from homology"/>
<dbReference type="OrthoDB" id="5761230at2"/>
<keyword evidence="8" id="KW-1185">Reference proteome</keyword>
<feature type="transmembrane region" description="Helical" evidence="6">
    <location>
        <begin position="247"/>
        <end position="271"/>
    </location>
</feature>
<evidence type="ECO:0000313" key="7">
    <source>
        <dbReference type="EMBL" id="RED16276.1"/>
    </source>
</evidence>
<dbReference type="InterPro" id="IPR002549">
    <property type="entry name" value="AI-2E-like"/>
</dbReference>
<dbReference type="GO" id="GO:0016020">
    <property type="term" value="C:membrane"/>
    <property type="evidence" value="ECO:0007669"/>
    <property type="project" value="UniProtKB-SubCell"/>
</dbReference>
<dbReference type="PANTHER" id="PTHR21716">
    <property type="entry name" value="TRANSMEMBRANE PROTEIN"/>
    <property type="match status" value="1"/>
</dbReference>
<dbReference type="EMBL" id="QRDP01000004">
    <property type="protein sequence ID" value="RED16276.1"/>
    <property type="molecule type" value="Genomic_DNA"/>
</dbReference>
<evidence type="ECO:0000256" key="4">
    <source>
        <dbReference type="ARBA" id="ARBA00022989"/>
    </source>
</evidence>
<dbReference type="Pfam" id="PF01594">
    <property type="entry name" value="AI-2E_transport"/>
    <property type="match status" value="1"/>
</dbReference>
<organism evidence="7 8">
    <name type="scientific">Parasphingopyxis lamellibrachiae</name>
    <dbReference type="NCBI Taxonomy" id="680125"/>
    <lineage>
        <taxon>Bacteria</taxon>
        <taxon>Pseudomonadati</taxon>
        <taxon>Pseudomonadota</taxon>
        <taxon>Alphaproteobacteria</taxon>
        <taxon>Sphingomonadales</taxon>
        <taxon>Sphingomonadaceae</taxon>
        <taxon>Parasphingopyxis</taxon>
    </lineage>
</organism>